<evidence type="ECO:0000313" key="2">
    <source>
        <dbReference type="EMBL" id="EDM05411.1"/>
    </source>
</evidence>
<feature type="non-terminal residue" evidence="2">
    <location>
        <position position="39"/>
    </location>
</feature>
<proteinExistence type="predicted"/>
<name>A6HHA6_RAT</name>
<evidence type="ECO:0000313" key="3">
    <source>
        <dbReference type="Proteomes" id="UP000234681"/>
    </source>
</evidence>
<gene>
    <name evidence="2" type="ORF">rCG_32496</name>
</gene>
<dbReference type="EMBL" id="CH473948">
    <property type="protein sequence ID" value="EDM05411.1"/>
    <property type="molecule type" value="Genomic_DNA"/>
</dbReference>
<organism evidence="2 3">
    <name type="scientific">Rattus norvegicus</name>
    <name type="common">Rat</name>
    <dbReference type="NCBI Taxonomy" id="10116"/>
    <lineage>
        <taxon>Eukaryota</taxon>
        <taxon>Metazoa</taxon>
        <taxon>Chordata</taxon>
        <taxon>Craniata</taxon>
        <taxon>Vertebrata</taxon>
        <taxon>Euteleostomi</taxon>
        <taxon>Mammalia</taxon>
        <taxon>Eutheria</taxon>
        <taxon>Euarchontoglires</taxon>
        <taxon>Glires</taxon>
        <taxon>Rodentia</taxon>
        <taxon>Myomorpha</taxon>
        <taxon>Muroidea</taxon>
        <taxon>Muridae</taxon>
        <taxon>Murinae</taxon>
        <taxon>Rattus</taxon>
    </lineage>
</organism>
<evidence type="ECO:0000256" key="1">
    <source>
        <dbReference type="SAM" id="MobiDB-lite"/>
    </source>
</evidence>
<protein>
    <submittedName>
        <fullName evidence="2">RCG32496</fullName>
    </submittedName>
</protein>
<feature type="region of interest" description="Disordered" evidence="1">
    <location>
        <begin position="17"/>
        <end position="39"/>
    </location>
</feature>
<reference evidence="2 3" key="1">
    <citation type="submission" date="2005-07" db="EMBL/GenBank/DDBJ databases">
        <authorList>
            <person name="Mural R.J."/>
            <person name="Li P.W."/>
            <person name="Adams M.D."/>
            <person name="Amanatides P.G."/>
            <person name="Baden-Tillson H."/>
            <person name="Barnstead M."/>
            <person name="Chin S.H."/>
            <person name="Dew I."/>
            <person name="Evans C.A."/>
            <person name="Ferriera S."/>
            <person name="Flanigan M."/>
            <person name="Fosler C."/>
            <person name="Glodek A."/>
            <person name="Gu Z."/>
            <person name="Holt R.A."/>
            <person name="Jennings D."/>
            <person name="Kraft C.L."/>
            <person name="Lu F."/>
            <person name="Nguyen T."/>
            <person name="Nusskern D.R."/>
            <person name="Pfannkoch C.M."/>
            <person name="Sitter C."/>
            <person name="Sutton G.G."/>
            <person name="Venter J.C."/>
            <person name="Wang Z."/>
            <person name="Woodage T."/>
            <person name="Zheng X.H."/>
            <person name="Zhong F."/>
        </authorList>
    </citation>
    <scope>NUCLEOTIDE SEQUENCE [LARGE SCALE GENOMIC DNA]</scope>
    <source>
        <strain>BN</strain>
        <strain evidence="3">Sprague-Dawley</strain>
    </source>
</reference>
<accession>A6HHA6</accession>
<sequence>MTKNLALLKSVLRREGMQSSKAILGQKSPGSLASPKVKF</sequence>
<dbReference type="AlphaFoldDB" id="A6HHA6"/>
<dbReference type="Proteomes" id="UP000234681">
    <property type="component" value="Chromosome 10"/>
</dbReference>